<dbReference type="AlphaFoldDB" id="A0A6A5BDU3"/>
<sequence>METLEDLLRVVKRFSDAISNPKIENDEDIYYMDQEITTTNQKYLLKQLQEIANYMRSMDRWIESKASGCVGKQFWNVINDLSSFQYSNEVLDNDQTTLQQIVQLCENVYSIIWTWREKLIYYYAYNTTIQEFDTEYSHLDTILRSLSGISFHVALSTLAKTKNTNNFTDESIPIFEKLLETIRDVFLNVALLCEGLNWLLYLGSTTEEGSSRHCDHINGKLDELNKLYSSTGSTIIDLISISVYFLRKSSSVEDQLISHLFLSLHLDNIILLLSNMTHHDDEKLIDRLLNISALKLNVFNTIYDVNIMIKWICVCSLLSCVKYKMANVKDFSTVLRCKFIDIYSANKIGSCTSKRARSPLIKYVISHIEQTFHKRFWENTTIEHDSTFDYLDKLCFGGGQYNFRTLSTRKTIKSPDIFIMINLIVKTLCLRTIFRFFPNISDEFDLVKRFNVADEVVDILWECITLGSPLEAFNWNCTTTVEKTFIRLLNDHGGHKFASSLQQLMLMNGKRIDNDRAAFERVGDFIEFAHSALNLMFNDMNRNYFAKMRSLLALTCCNIGRQYYLSKQESSCSQESHQDPSPISIPNEAIYSTQISFLRKFFSSRFSNLRFLNLHRFFETLFLNKPINNESLSIQLYTIASNHQQEMELFLTRFAFLDHIEFNSKTGEFNLPSAIWKELSCPIAMKEKNLYQCYKMEMLVDVTIICKLF</sequence>
<reference evidence="1 2" key="1">
    <citation type="journal article" date="2019" name="Sci. Rep.">
        <title>Nanopore sequencing improves the draft genome of the human pathogenic amoeba Naegleria fowleri.</title>
        <authorList>
            <person name="Liechti N."/>
            <person name="Schurch N."/>
            <person name="Bruggmann R."/>
            <person name="Wittwer M."/>
        </authorList>
    </citation>
    <scope>NUCLEOTIDE SEQUENCE [LARGE SCALE GENOMIC DNA]</scope>
    <source>
        <strain evidence="1 2">ATCC 30894</strain>
    </source>
</reference>
<comment type="caution">
    <text evidence="1">The sequence shown here is derived from an EMBL/GenBank/DDBJ whole genome shotgun (WGS) entry which is preliminary data.</text>
</comment>
<dbReference type="VEuPathDB" id="AmoebaDB:NfTy_043550"/>
<dbReference type="VEuPathDB" id="AmoebaDB:FDP41_005989"/>
<gene>
    <name evidence="1" type="ORF">FDP41_005989</name>
</gene>
<evidence type="ECO:0000313" key="1">
    <source>
        <dbReference type="EMBL" id="KAF0975237.1"/>
    </source>
</evidence>
<accession>A0A6A5BDU3</accession>
<evidence type="ECO:0000313" key="2">
    <source>
        <dbReference type="Proteomes" id="UP000444721"/>
    </source>
</evidence>
<keyword evidence="2" id="KW-1185">Reference proteome</keyword>
<name>A0A6A5BDU3_NAEFO</name>
<dbReference type="RefSeq" id="XP_044559950.1">
    <property type="nucleotide sequence ID" value="XM_044709574.1"/>
</dbReference>
<dbReference type="GeneID" id="68113207"/>
<dbReference type="EMBL" id="VFQX01000048">
    <property type="protein sequence ID" value="KAF0975237.1"/>
    <property type="molecule type" value="Genomic_DNA"/>
</dbReference>
<dbReference type="Proteomes" id="UP000444721">
    <property type="component" value="Unassembled WGS sequence"/>
</dbReference>
<proteinExistence type="predicted"/>
<dbReference type="VEuPathDB" id="AmoebaDB:NF0114530"/>
<organism evidence="1 2">
    <name type="scientific">Naegleria fowleri</name>
    <name type="common">Brain eating amoeba</name>
    <dbReference type="NCBI Taxonomy" id="5763"/>
    <lineage>
        <taxon>Eukaryota</taxon>
        <taxon>Discoba</taxon>
        <taxon>Heterolobosea</taxon>
        <taxon>Tetramitia</taxon>
        <taxon>Eutetramitia</taxon>
        <taxon>Vahlkampfiidae</taxon>
        <taxon>Naegleria</taxon>
    </lineage>
</organism>
<protein>
    <submittedName>
        <fullName evidence="1">Uncharacterized protein</fullName>
    </submittedName>
</protein>